<keyword evidence="4" id="KW-1185">Reference proteome</keyword>
<protein>
    <recommendedName>
        <fullName evidence="2">TIR domain-containing protein</fullName>
    </recommendedName>
</protein>
<dbReference type="AlphaFoldDB" id="A0A7W4V1F5"/>
<evidence type="ECO:0000256" key="1">
    <source>
        <dbReference type="SAM" id="MobiDB-lite"/>
    </source>
</evidence>
<dbReference type="Gene3D" id="3.40.50.10140">
    <property type="entry name" value="Toll/interleukin-1 receptor homology (TIR) domain"/>
    <property type="match status" value="1"/>
</dbReference>
<feature type="region of interest" description="Disordered" evidence="1">
    <location>
        <begin position="158"/>
        <end position="179"/>
    </location>
</feature>
<organism evidence="3 4">
    <name type="scientific">Microbacterium endophyticum</name>
    <dbReference type="NCBI Taxonomy" id="1526412"/>
    <lineage>
        <taxon>Bacteria</taxon>
        <taxon>Bacillati</taxon>
        <taxon>Actinomycetota</taxon>
        <taxon>Actinomycetes</taxon>
        <taxon>Micrococcales</taxon>
        <taxon>Microbacteriaceae</taxon>
        <taxon>Microbacterium</taxon>
    </lineage>
</organism>
<evidence type="ECO:0000313" key="4">
    <source>
        <dbReference type="Proteomes" id="UP000529310"/>
    </source>
</evidence>
<comment type="caution">
    <text evidence="3">The sequence shown here is derived from an EMBL/GenBank/DDBJ whole genome shotgun (WGS) entry which is preliminary data.</text>
</comment>
<evidence type="ECO:0000313" key="3">
    <source>
        <dbReference type="EMBL" id="MBB2975106.1"/>
    </source>
</evidence>
<feature type="domain" description="TIR" evidence="2">
    <location>
        <begin position="7"/>
        <end position="159"/>
    </location>
</feature>
<dbReference type="SUPFAM" id="SSF52200">
    <property type="entry name" value="Toll/Interleukin receptor TIR domain"/>
    <property type="match status" value="1"/>
</dbReference>
<dbReference type="EMBL" id="JACHWQ010000001">
    <property type="protein sequence ID" value="MBB2975106.1"/>
    <property type="molecule type" value="Genomic_DNA"/>
</dbReference>
<dbReference type="Proteomes" id="UP000529310">
    <property type="component" value="Unassembled WGS sequence"/>
</dbReference>
<accession>A0A7W4V1F5</accession>
<proteinExistence type="predicted"/>
<dbReference type="GO" id="GO:0007165">
    <property type="term" value="P:signal transduction"/>
    <property type="evidence" value="ECO:0007669"/>
    <property type="project" value="InterPro"/>
</dbReference>
<evidence type="ECO:0000259" key="2">
    <source>
        <dbReference type="PROSITE" id="PS50104"/>
    </source>
</evidence>
<dbReference type="InterPro" id="IPR000157">
    <property type="entry name" value="TIR_dom"/>
</dbReference>
<dbReference type="RefSeq" id="WP_165141833.1">
    <property type="nucleotide sequence ID" value="NZ_CP049255.1"/>
</dbReference>
<sequence length="500" mass="55821">MQPLPLSQRHAFLSYMHEDKAAVDELQEALESAGVRVWRDTQDLWPGEDWQAKIRAAIKADSIAFIACFSSAASRREKSYQYAELALAVDEYQLRPPATSWLFTVRFDECPIPEYSLVGGKTLEEAVQHVDLFGEKKTVQTIRLVQAVGRIVNPESRPSIATDAKSSARAASGTARERADTMKQLLRDPNADIELEDFMRELGEPLRKEFGNDEDFPATVEDRTYVGFFPVWEGQVRHYETALAPVLEPVRLAATYGLPRHNQAWTQFMGLLTARMIETDGLPVLVRLRSYPALILMYVVAIASVSRENYSPLHAFAVSPTVRDRFDPKIKVPLVRQVNVQSVGRDVEVLASALGLIDDGRSVNDETITGLAEKRIGGRFTPMSDHLHALLRDLFADTLSEDADFADAFDQAEVLLDALANDAALQGQQRYGNRGGFGRYTWRHKHAEKPVEALMLEQVERLGAAWGPVASGLFGGDSARAIEALKVVNEYASDVRRRQH</sequence>
<reference evidence="3 4" key="1">
    <citation type="submission" date="2020-08" db="EMBL/GenBank/DDBJ databases">
        <title>Sequencing the genomes of 1000 actinobacteria strains.</title>
        <authorList>
            <person name="Klenk H.-P."/>
        </authorList>
    </citation>
    <scope>NUCLEOTIDE SEQUENCE [LARGE SCALE GENOMIC DNA]</scope>
    <source>
        <strain evidence="3 4">DSM 27099</strain>
    </source>
</reference>
<dbReference type="Pfam" id="PF13676">
    <property type="entry name" value="TIR_2"/>
    <property type="match status" value="1"/>
</dbReference>
<name>A0A7W4V1F5_9MICO</name>
<gene>
    <name evidence="3" type="ORF">FHX49_000647</name>
</gene>
<dbReference type="InterPro" id="IPR035897">
    <property type="entry name" value="Toll_tir_struct_dom_sf"/>
</dbReference>
<dbReference type="PROSITE" id="PS50104">
    <property type="entry name" value="TIR"/>
    <property type="match status" value="1"/>
</dbReference>